<evidence type="ECO:0000313" key="2">
    <source>
        <dbReference type="EMBL" id="JAT90297.1"/>
    </source>
</evidence>
<proteinExistence type="predicted"/>
<dbReference type="PANTHER" id="PTHR21505:SF8">
    <property type="entry name" value="DPT-YFP REPRESSOR BY OVEREXPRESSION, ISOFORM D-RELATED"/>
    <property type="match status" value="1"/>
</dbReference>
<feature type="non-terminal residue" evidence="2">
    <location>
        <position position="1"/>
    </location>
</feature>
<dbReference type="SMART" id="SM00595">
    <property type="entry name" value="MADF"/>
    <property type="match status" value="1"/>
</dbReference>
<accession>A0A1E1WTM8</accession>
<sequence length="248" mass="29239">LRWKMTLRRSDISTMSLEKRVLTEIIHLYREFPCLWDNRQVLYSNKEAREQAYEVLLEKYRVLQEDATILDLKKRIENMRCCYRREHKKVLLSRVNGDDPEHLPQLWYYELMFFLNDVMDFSRLESIPRENSDETLKLEFDDSPPKIRVKKRKAISMSTIYLPEQQDSDEDVDHADSDVMPLNPDNNHNSLTTLNVNGVTESEAFGTTVGLQLKELDPMQRVISEKLISDIIFNARLNRLSLSSNVNI</sequence>
<evidence type="ECO:0000259" key="1">
    <source>
        <dbReference type="PROSITE" id="PS51029"/>
    </source>
</evidence>
<name>A0A1E1WTM8_PECGO</name>
<gene>
    <name evidence="2" type="ORF">g.18420</name>
</gene>
<dbReference type="OrthoDB" id="8195247at2759"/>
<dbReference type="EMBL" id="GDQN01000757">
    <property type="protein sequence ID" value="JAT90297.1"/>
    <property type="molecule type" value="Transcribed_RNA"/>
</dbReference>
<dbReference type="PROSITE" id="PS51029">
    <property type="entry name" value="MADF"/>
    <property type="match status" value="1"/>
</dbReference>
<dbReference type="InterPro" id="IPR006578">
    <property type="entry name" value="MADF-dom"/>
</dbReference>
<feature type="domain" description="MADF" evidence="1">
    <location>
        <begin position="24"/>
        <end position="120"/>
    </location>
</feature>
<protein>
    <recommendedName>
        <fullName evidence="1">MADF domain-containing protein</fullName>
    </recommendedName>
</protein>
<reference evidence="2" key="1">
    <citation type="submission" date="2015-09" db="EMBL/GenBank/DDBJ databases">
        <title>De novo assembly of Pectinophora gossypiella (Pink Bollworm) gut transcriptome.</title>
        <authorList>
            <person name="Tassone E.E."/>
        </authorList>
    </citation>
    <scope>NUCLEOTIDE SEQUENCE</scope>
</reference>
<dbReference type="Pfam" id="PF10545">
    <property type="entry name" value="MADF_DNA_bdg"/>
    <property type="match status" value="1"/>
</dbReference>
<dbReference type="PANTHER" id="PTHR21505">
    <property type="entry name" value="MADF DOMAIN-CONTAINING PROTEIN-RELATED"/>
    <property type="match status" value="1"/>
</dbReference>
<organism evidence="2">
    <name type="scientific">Pectinophora gossypiella</name>
    <name type="common">Cotton pink bollworm</name>
    <name type="synonym">Depressaria gossypiella</name>
    <dbReference type="NCBI Taxonomy" id="13191"/>
    <lineage>
        <taxon>Eukaryota</taxon>
        <taxon>Metazoa</taxon>
        <taxon>Ecdysozoa</taxon>
        <taxon>Arthropoda</taxon>
        <taxon>Hexapoda</taxon>
        <taxon>Insecta</taxon>
        <taxon>Pterygota</taxon>
        <taxon>Neoptera</taxon>
        <taxon>Endopterygota</taxon>
        <taxon>Lepidoptera</taxon>
        <taxon>Glossata</taxon>
        <taxon>Ditrysia</taxon>
        <taxon>Gelechioidea</taxon>
        <taxon>Gelechiidae</taxon>
        <taxon>Apatetrinae</taxon>
        <taxon>Pectinophora</taxon>
    </lineage>
</organism>
<dbReference type="AlphaFoldDB" id="A0A1E1WTM8"/>